<sequence>MHPKVYTLRPRFNNIFKENNSFGIRDLLLYRSHLPLNLKEKTRSPDGGYLRLGALRLGSQEDTFTLLQERCNKVDPKKADVPGSEQTQAAFSGGEAVRVGRVLFLKINDGTSWNPALNGLRLRKRRRVRRGGWWWRRWAPEERKRHQQEGGMWKRNANGEDLEEDEFGRQNNKRNCSSLTFNSPETEDAN</sequence>
<protein>
    <submittedName>
        <fullName evidence="2">Uncharacterized protein</fullName>
    </submittedName>
</protein>
<accession>A0AAN8NKC2</accession>
<evidence type="ECO:0000313" key="3">
    <source>
        <dbReference type="Proteomes" id="UP001372834"/>
    </source>
</evidence>
<name>A0AAN8NKC2_POLSC</name>
<proteinExistence type="predicted"/>
<gene>
    <name evidence="2" type="ORF">RUM43_012232</name>
</gene>
<evidence type="ECO:0000256" key="1">
    <source>
        <dbReference type="SAM" id="MobiDB-lite"/>
    </source>
</evidence>
<feature type="region of interest" description="Disordered" evidence="1">
    <location>
        <begin position="145"/>
        <end position="190"/>
    </location>
</feature>
<dbReference type="Proteomes" id="UP001372834">
    <property type="component" value="Unassembled WGS sequence"/>
</dbReference>
<dbReference type="EMBL" id="JAWJWE010000040">
    <property type="protein sequence ID" value="KAK6619475.1"/>
    <property type="molecule type" value="Genomic_DNA"/>
</dbReference>
<evidence type="ECO:0000313" key="2">
    <source>
        <dbReference type="EMBL" id="KAK6619475.1"/>
    </source>
</evidence>
<feature type="compositionally biased region" description="Polar residues" evidence="1">
    <location>
        <begin position="169"/>
        <end position="184"/>
    </location>
</feature>
<reference evidence="2 3" key="1">
    <citation type="submission" date="2023-10" db="EMBL/GenBank/DDBJ databases">
        <title>Genomes of two closely related lineages of the louse Polyplax serrata with different host specificities.</title>
        <authorList>
            <person name="Martinu J."/>
            <person name="Tarabai H."/>
            <person name="Stefka J."/>
            <person name="Hypsa V."/>
        </authorList>
    </citation>
    <scope>NUCLEOTIDE SEQUENCE [LARGE SCALE GENOMIC DNA]</scope>
    <source>
        <strain evidence="2">HR10_N</strain>
    </source>
</reference>
<dbReference type="AlphaFoldDB" id="A0AAN8NKC2"/>
<comment type="caution">
    <text evidence="2">The sequence shown here is derived from an EMBL/GenBank/DDBJ whole genome shotgun (WGS) entry which is preliminary data.</text>
</comment>
<organism evidence="2 3">
    <name type="scientific">Polyplax serrata</name>
    <name type="common">Common mouse louse</name>
    <dbReference type="NCBI Taxonomy" id="468196"/>
    <lineage>
        <taxon>Eukaryota</taxon>
        <taxon>Metazoa</taxon>
        <taxon>Ecdysozoa</taxon>
        <taxon>Arthropoda</taxon>
        <taxon>Hexapoda</taxon>
        <taxon>Insecta</taxon>
        <taxon>Pterygota</taxon>
        <taxon>Neoptera</taxon>
        <taxon>Paraneoptera</taxon>
        <taxon>Psocodea</taxon>
        <taxon>Troctomorpha</taxon>
        <taxon>Phthiraptera</taxon>
        <taxon>Anoplura</taxon>
        <taxon>Polyplacidae</taxon>
        <taxon>Polyplax</taxon>
    </lineage>
</organism>